<comment type="caution">
    <text evidence="1">The sequence shown here is derived from an EMBL/GenBank/DDBJ whole genome shotgun (WGS) entry which is preliminary data.</text>
</comment>
<feature type="non-terminal residue" evidence="1">
    <location>
        <position position="1"/>
    </location>
</feature>
<dbReference type="AlphaFoldDB" id="A0A2K3JKC3"/>
<accession>A0A2K3JKC3</accession>
<name>A0A2K3JKC3_TRIPR</name>
<evidence type="ECO:0000313" key="1">
    <source>
        <dbReference type="EMBL" id="PNX54483.1"/>
    </source>
</evidence>
<reference evidence="1 2" key="2">
    <citation type="journal article" date="2017" name="Front. Plant Sci.">
        <title>Gene Classification and Mining of Molecular Markers Useful in Red Clover (Trifolium pratense) Breeding.</title>
        <authorList>
            <person name="Istvanek J."/>
            <person name="Dluhosova J."/>
            <person name="Dluhos P."/>
            <person name="Patkova L."/>
            <person name="Nedelnik J."/>
            <person name="Repkova J."/>
        </authorList>
    </citation>
    <scope>NUCLEOTIDE SEQUENCE [LARGE SCALE GENOMIC DNA]</scope>
    <source>
        <strain evidence="2">cv. Tatra</strain>
        <tissue evidence="1">Young leaves</tissue>
    </source>
</reference>
<evidence type="ECO:0000313" key="2">
    <source>
        <dbReference type="Proteomes" id="UP000236291"/>
    </source>
</evidence>
<organism evidence="1 2">
    <name type="scientific">Trifolium pratense</name>
    <name type="common">Red clover</name>
    <dbReference type="NCBI Taxonomy" id="57577"/>
    <lineage>
        <taxon>Eukaryota</taxon>
        <taxon>Viridiplantae</taxon>
        <taxon>Streptophyta</taxon>
        <taxon>Embryophyta</taxon>
        <taxon>Tracheophyta</taxon>
        <taxon>Spermatophyta</taxon>
        <taxon>Magnoliopsida</taxon>
        <taxon>eudicotyledons</taxon>
        <taxon>Gunneridae</taxon>
        <taxon>Pentapetalae</taxon>
        <taxon>rosids</taxon>
        <taxon>fabids</taxon>
        <taxon>Fabales</taxon>
        <taxon>Fabaceae</taxon>
        <taxon>Papilionoideae</taxon>
        <taxon>50 kb inversion clade</taxon>
        <taxon>NPAAA clade</taxon>
        <taxon>Hologalegina</taxon>
        <taxon>IRL clade</taxon>
        <taxon>Trifolieae</taxon>
        <taxon>Trifolium</taxon>
    </lineage>
</organism>
<sequence length="90" mass="10748">SFFLFPWKWLLRFEGEEEDEGVDNFKEILNSSMISTTDDFWFWKHDSSGLYSVKSAFLTLSSSTVDEDRLPTRYNLWKRVSLWMLVLLLV</sequence>
<protein>
    <submittedName>
        <fullName evidence="1">Uncharacterized protein</fullName>
    </submittedName>
</protein>
<proteinExistence type="predicted"/>
<gene>
    <name evidence="1" type="ORF">L195_g048102</name>
</gene>
<dbReference type="EMBL" id="ASHM01068126">
    <property type="protein sequence ID" value="PNX54483.1"/>
    <property type="molecule type" value="Genomic_DNA"/>
</dbReference>
<reference evidence="1 2" key="1">
    <citation type="journal article" date="2014" name="Am. J. Bot.">
        <title>Genome assembly and annotation for red clover (Trifolium pratense; Fabaceae).</title>
        <authorList>
            <person name="Istvanek J."/>
            <person name="Jaros M."/>
            <person name="Krenek A."/>
            <person name="Repkova J."/>
        </authorList>
    </citation>
    <scope>NUCLEOTIDE SEQUENCE [LARGE SCALE GENOMIC DNA]</scope>
    <source>
        <strain evidence="2">cv. Tatra</strain>
        <tissue evidence="1">Young leaves</tissue>
    </source>
</reference>
<dbReference type="Proteomes" id="UP000236291">
    <property type="component" value="Unassembled WGS sequence"/>
</dbReference>